<dbReference type="Gene3D" id="3.30.1780.10">
    <property type="entry name" value="ornithine cyclodeaminase, domain 1"/>
    <property type="match status" value="1"/>
</dbReference>
<dbReference type="InterPro" id="IPR023866">
    <property type="entry name" value="SbnB"/>
</dbReference>
<dbReference type="Pfam" id="PF02423">
    <property type="entry name" value="OCD_Mu_crystall"/>
    <property type="match status" value="1"/>
</dbReference>
<organism evidence="1 2">
    <name type="scientific">Lipingzhangella rawalii</name>
    <dbReference type="NCBI Taxonomy" id="2055835"/>
    <lineage>
        <taxon>Bacteria</taxon>
        <taxon>Bacillati</taxon>
        <taxon>Actinomycetota</taxon>
        <taxon>Actinomycetes</taxon>
        <taxon>Streptosporangiales</taxon>
        <taxon>Nocardiopsidaceae</taxon>
        <taxon>Lipingzhangella</taxon>
    </lineage>
</organism>
<keyword evidence="2" id="KW-1185">Reference proteome</keyword>
<evidence type="ECO:0000313" key="2">
    <source>
        <dbReference type="Proteomes" id="UP001250214"/>
    </source>
</evidence>
<dbReference type="SUPFAM" id="SSF51735">
    <property type="entry name" value="NAD(P)-binding Rossmann-fold domains"/>
    <property type="match status" value="1"/>
</dbReference>
<reference evidence="2" key="1">
    <citation type="submission" date="2023-07" db="EMBL/GenBank/DDBJ databases">
        <title>Novel species in the genus Lipingzhangella isolated from Sambhar Salt Lake.</title>
        <authorList>
            <person name="Jiya N."/>
            <person name="Kajale S."/>
            <person name="Sharma A."/>
        </authorList>
    </citation>
    <scope>NUCLEOTIDE SEQUENCE [LARGE SCALE GENOMIC DNA]</scope>
    <source>
        <strain evidence="2">LS1_29</strain>
    </source>
</reference>
<proteinExistence type="predicted"/>
<evidence type="ECO:0000313" key="1">
    <source>
        <dbReference type="EMBL" id="MDS1269609.1"/>
    </source>
</evidence>
<comment type="caution">
    <text evidence="1">The sequence shown here is derived from an EMBL/GenBank/DDBJ whole genome shotgun (WGS) entry which is preliminary data.</text>
</comment>
<dbReference type="InterPro" id="IPR036291">
    <property type="entry name" value="NAD(P)-bd_dom_sf"/>
</dbReference>
<dbReference type="EMBL" id="JAVLVT010000001">
    <property type="protein sequence ID" value="MDS1269609.1"/>
    <property type="molecule type" value="Genomic_DNA"/>
</dbReference>
<gene>
    <name evidence="1" type="primary">sbnB</name>
    <name evidence="1" type="ORF">RIF23_04805</name>
</gene>
<dbReference type="NCBIfam" id="TIGR03944">
    <property type="entry name" value="dehyd_SbnB_fam"/>
    <property type="match status" value="1"/>
</dbReference>
<name>A0ABU2H2S4_9ACTN</name>
<sequence length="334" mass="35848">MVFSVVGGATARRIIEDARPDIVSIVRDTYLEHHCGRSANPGSSFLRFPEKPDARIISLPSFLAERGVAGIKWVSSFPENISENLPRASAVLVLNDGTTGYPFACLEAAHISAARTAASAALAAEQILGRRSAERVLFVGAGVLARTFADFLADLKWTLGAAEVYDLEPRYSQALSHHLGQLEIPACPVTEVAPALARADLVFLATTASCPWLTDPSLLRPGQCVLNVSLRDLAPDLLLSAGNVVDDVEHCLTANTSPHLAEQDVGHRDFIDGTIAGLLLGTLAPRLDRPWIVSPFGLGVLDLAVGHHVYQIAVRDNQVTPVPDFLGQTERWEG</sequence>
<dbReference type="InterPro" id="IPR023401">
    <property type="entry name" value="ODC_N"/>
</dbReference>
<protein>
    <submittedName>
        <fullName evidence="1">2,3-diaminopropionate biosynthesis protein SbnB</fullName>
    </submittedName>
</protein>
<accession>A0ABU2H2S4</accession>
<dbReference type="PANTHER" id="PTHR13812:SF19">
    <property type="entry name" value="KETIMINE REDUCTASE MU-CRYSTALLIN"/>
    <property type="match status" value="1"/>
</dbReference>
<dbReference type="RefSeq" id="WP_310911069.1">
    <property type="nucleotide sequence ID" value="NZ_JAVLVT010000001.1"/>
</dbReference>
<dbReference type="PIRSF" id="PIRSF001439">
    <property type="entry name" value="CryM"/>
    <property type="match status" value="1"/>
</dbReference>
<dbReference type="InterPro" id="IPR003462">
    <property type="entry name" value="ODC_Mu_crystall"/>
</dbReference>
<dbReference type="Proteomes" id="UP001250214">
    <property type="component" value="Unassembled WGS sequence"/>
</dbReference>
<dbReference type="Gene3D" id="3.40.50.720">
    <property type="entry name" value="NAD(P)-binding Rossmann-like Domain"/>
    <property type="match status" value="1"/>
</dbReference>
<dbReference type="PANTHER" id="PTHR13812">
    <property type="entry name" value="KETIMINE REDUCTASE MU-CRYSTALLIN"/>
    <property type="match status" value="1"/>
</dbReference>